<dbReference type="EMBL" id="CP126101">
    <property type="protein sequence ID" value="WHY50954.1"/>
    <property type="molecule type" value="Genomic_DNA"/>
</dbReference>
<evidence type="ECO:0000313" key="2">
    <source>
        <dbReference type="EMBL" id="QGG53121.1"/>
    </source>
</evidence>
<proteinExistence type="predicted"/>
<dbReference type="PROSITE" id="PS51257">
    <property type="entry name" value="PROKAR_LIPOPROTEIN"/>
    <property type="match status" value="1"/>
</dbReference>
<dbReference type="EMBL" id="CP045835">
    <property type="protein sequence ID" value="QGG53121.1"/>
    <property type="molecule type" value="Genomic_DNA"/>
</dbReference>
<evidence type="ECO:0000313" key="4">
    <source>
        <dbReference type="Proteomes" id="UP000373269"/>
    </source>
</evidence>
<reference evidence="2 4" key="1">
    <citation type="submission" date="2019-11" db="EMBL/GenBank/DDBJ databases">
        <title>Whole Genome Sequencing and Comparative Genomic Analyses of Lysinibacillus pakistanensis LZH-9, a Halotolerant Strain with Excellent COD Removal Capability.</title>
        <authorList>
            <person name="Zhou H."/>
        </authorList>
    </citation>
    <scope>NUCLEOTIDE SEQUENCE [LARGE SCALE GENOMIC DNA]</scope>
    <source>
        <strain evidence="2 4">LZH-9</strain>
    </source>
</reference>
<feature type="signal peptide" evidence="1">
    <location>
        <begin position="1"/>
        <end position="20"/>
    </location>
</feature>
<dbReference type="AlphaFoldDB" id="A0AAX3WUM1"/>
<dbReference type="RefSeq" id="WP_283869566.1">
    <property type="nucleotide sequence ID" value="NZ_CP045835.1"/>
</dbReference>
<feature type="chain" id="PRO_5043589995" description="Lipoprotein" evidence="1">
    <location>
        <begin position="21"/>
        <end position="213"/>
    </location>
</feature>
<organism evidence="3 5">
    <name type="scientific">Lysinibacillus pakistanensis</name>
    <dbReference type="NCBI Taxonomy" id="759811"/>
    <lineage>
        <taxon>Bacteria</taxon>
        <taxon>Bacillati</taxon>
        <taxon>Bacillota</taxon>
        <taxon>Bacilli</taxon>
        <taxon>Bacillales</taxon>
        <taxon>Bacillaceae</taxon>
        <taxon>Lysinibacillus</taxon>
    </lineage>
</organism>
<protein>
    <recommendedName>
        <fullName evidence="6">Lipoprotein</fullName>
    </recommendedName>
</protein>
<evidence type="ECO:0000313" key="3">
    <source>
        <dbReference type="EMBL" id="WHY50954.1"/>
    </source>
</evidence>
<keyword evidence="1" id="KW-0732">Signal</keyword>
<evidence type="ECO:0008006" key="6">
    <source>
        <dbReference type="Google" id="ProtNLM"/>
    </source>
</evidence>
<evidence type="ECO:0000313" key="5">
    <source>
        <dbReference type="Proteomes" id="UP001178322"/>
    </source>
</evidence>
<sequence length="213" mass="24050">MKKALFLLLALMLVGCSGEGAEKEKEKNVKEEEVVQEEKIVPVKYDEVDTESKAAVEKFVQKYNVRVDLYKQDAENSITLEKIPEPVTGDLMKEDDILSQTLLEADFIKYKGHYKIVAKYNEDKKLIGYNISVEGSPASEVSEEGDEWEEGFLSAMSITDAIGLNLDKNEEELGKALDEEKQSHTYTDSNYNVTFLLADLDLGQFEVNYDLAN</sequence>
<name>A0AAX3WUM1_9BACI</name>
<dbReference type="Proteomes" id="UP001178322">
    <property type="component" value="Chromosome"/>
</dbReference>
<reference evidence="3" key="2">
    <citation type="submission" date="2023-05" db="EMBL/GenBank/DDBJ databases">
        <title>Comparative genomics of Bacillaceae isolates and their secondary metabolite potential.</title>
        <authorList>
            <person name="Song L."/>
            <person name="Nielsen L.J."/>
            <person name="Mohite O."/>
            <person name="Xu X."/>
            <person name="Weber T."/>
            <person name="Kovacs A.T."/>
        </authorList>
    </citation>
    <scope>NUCLEOTIDE SEQUENCE</scope>
    <source>
        <strain evidence="3">LY1</strain>
    </source>
</reference>
<evidence type="ECO:0000256" key="1">
    <source>
        <dbReference type="SAM" id="SignalP"/>
    </source>
</evidence>
<dbReference type="Proteomes" id="UP000373269">
    <property type="component" value="Chromosome"/>
</dbReference>
<gene>
    <name evidence="2" type="ORF">GDS87_20410</name>
    <name evidence="3" type="ORF">QNH24_22095</name>
</gene>
<accession>A0AAX3WUM1</accession>
<keyword evidence="4" id="KW-1185">Reference proteome</keyword>